<dbReference type="SUPFAM" id="SSF51905">
    <property type="entry name" value="FAD/NAD(P)-binding domain"/>
    <property type="match status" value="1"/>
</dbReference>
<evidence type="ECO:0000313" key="6">
    <source>
        <dbReference type="EMBL" id="RLL99998.1"/>
    </source>
</evidence>
<dbReference type="EMBL" id="NIDN02000021">
    <property type="protein sequence ID" value="RLL99998.1"/>
    <property type="molecule type" value="Genomic_DNA"/>
</dbReference>
<dbReference type="Pfam" id="PF01494">
    <property type="entry name" value="FAD_binding_3"/>
    <property type="match status" value="1"/>
</dbReference>
<keyword evidence="2" id="KW-0285">Flavoprotein</keyword>
<name>A0A421DD19_9EURO</name>
<proteinExistence type="predicted"/>
<comment type="cofactor">
    <cofactor evidence="1">
        <name>FAD</name>
        <dbReference type="ChEBI" id="CHEBI:57692"/>
    </cofactor>
</comment>
<dbReference type="PANTHER" id="PTHR43004:SF19">
    <property type="entry name" value="BINDING MONOOXYGENASE, PUTATIVE (JCVI)-RELATED"/>
    <property type="match status" value="1"/>
</dbReference>
<keyword evidence="3" id="KW-0274">FAD</keyword>
<evidence type="ECO:0000256" key="2">
    <source>
        <dbReference type="ARBA" id="ARBA00022630"/>
    </source>
</evidence>
<dbReference type="PANTHER" id="PTHR43004">
    <property type="entry name" value="TRK SYSTEM POTASSIUM UPTAKE PROTEIN"/>
    <property type="match status" value="1"/>
</dbReference>
<accession>A0A421DD19</accession>
<comment type="caution">
    <text evidence="6">The sequence shown here is derived from an EMBL/GenBank/DDBJ whole genome shotgun (WGS) entry which is preliminary data.</text>
</comment>
<dbReference type="InterPro" id="IPR036188">
    <property type="entry name" value="FAD/NAD-bd_sf"/>
</dbReference>
<sequence>MGSYNPITPVVLSPVGAGLAGLTTAIALGVHSLPAVLIECRPKTLEHPRADSFTQWTVEIFRSLGLGGDWFEGLASNPWQNQSEENTLPDPKYSLYQGASTPQAQLELVLFEYASRVGVDVRVHHEFVGMSQDADGVTAVIKDHTASSMYTIRAQYLVAADGHRSAVRETLAIPRNGQGTVNFIQSVLFLAPEPKPFLQKGAKQFTIEQPGLKAFMIAYQDEQLVLHLPNDHEYNDDIICEVTLKAIGPATLVSQTGIILRGSWHMLFGASRTHSYLHTLGLQDAAEVRLSTGIAPLRMWHSQMPLSAGPMSLRLLLALALPFPNFPPWHLVPLEGSISYAELAVLADVPERALKNITRMATTNGLFIQMPPGHVSHLATSALLQTNSGFHNWAAFNCDISPPTAMAMVDVHEKWPDTLDTAHTAYNISTNSQRDTVSLLDICLL</sequence>
<dbReference type="PRINTS" id="PR00420">
    <property type="entry name" value="RNGMNOXGNASE"/>
</dbReference>
<dbReference type="InterPro" id="IPR002938">
    <property type="entry name" value="FAD-bd"/>
</dbReference>
<evidence type="ECO:0000313" key="7">
    <source>
        <dbReference type="Proteomes" id="UP000215289"/>
    </source>
</evidence>
<protein>
    <recommendedName>
        <fullName evidence="5">FAD-binding domain-containing protein</fullName>
    </recommendedName>
</protein>
<evidence type="ECO:0000256" key="4">
    <source>
        <dbReference type="ARBA" id="ARBA00023002"/>
    </source>
</evidence>
<dbReference type="AlphaFoldDB" id="A0A421DD19"/>
<evidence type="ECO:0000259" key="5">
    <source>
        <dbReference type="Pfam" id="PF01494"/>
    </source>
</evidence>
<reference evidence="6 7" key="1">
    <citation type="submission" date="2018-08" db="EMBL/GenBank/DDBJ databases">
        <title>Draft genome sequences of two Aspergillus turcosus clinical strains isolated from bronchoalveolar lavage fluid: one azole-susceptible and the other azole-resistant.</title>
        <authorList>
            <person name="Parent-Michaud M."/>
            <person name="Dufresne P.J."/>
            <person name="Fournier E."/>
            <person name="Martineau C."/>
            <person name="Moreira S."/>
            <person name="Perkins V."/>
            <person name="De Repentigny L."/>
            <person name="Dufresne S.F."/>
        </authorList>
    </citation>
    <scope>NUCLEOTIDE SEQUENCE [LARGE SCALE GENOMIC DNA]</scope>
    <source>
        <strain evidence="6">HMR AF 1038</strain>
    </source>
</reference>
<keyword evidence="7" id="KW-1185">Reference proteome</keyword>
<organism evidence="6 7">
    <name type="scientific">Aspergillus turcosus</name>
    <dbReference type="NCBI Taxonomy" id="1245748"/>
    <lineage>
        <taxon>Eukaryota</taxon>
        <taxon>Fungi</taxon>
        <taxon>Dikarya</taxon>
        <taxon>Ascomycota</taxon>
        <taxon>Pezizomycotina</taxon>
        <taxon>Eurotiomycetes</taxon>
        <taxon>Eurotiomycetidae</taxon>
        <taxon>Eurotiales</taxon>
        <taxon>Aspergillaceae</taxon>
        <taxon>Aspergillus</taxon>
        <taxon>Aspergillus subgen. Fumigati</taxon>
    </lineage>
</organism>
<evidence type="ECO:0000256" key="3">
    <source>
        <dbReference type="ARBA" id="ARBA00022827"/>
    </source>
</evidence>
<dbReference type="Proteomes" id="UP000215289">
    <property type="component" value="Unassembled WGS sequence"/>
</dbReference>
<dbReference type="STRING" id="1245748.A0A421DD19"/>
<dbReference type="GO" id="GO:0071949">
    <property type="term" value="F:FAD binding"/>
    <property type="evidence" value="ECO:0007669"/>
    <property type="project" value="InterPro"/>
</dbReference>
<dbReference type="InterPro" id="IPR050641">
    <property type="entry name" value="RIFMO-like"/>
</dbReference>
<keyword evidence="4" id="KW-0560">Oxidoreductase</keyword>
<gene>
    <name evidence="6" type="ORF">CFD26_103996</name>
</gene>
<evidence type="ECO:0000256" key="1">
    <source>
        <dbReference type="ARBA" id="ARBA00001974"/>
    </source>
</evidence>
<dbReference type="GO" id="GO:0016709">
    <property type="term" value="F:oxidoreductase activity, acting on paired donors, with incorporation or reduction of molecular oxygen, NAD(P)H as one donor, and incorporation of one atom of oxygen"/>
    <property type="evidence" value="ECO:0007669"/>
    <property type="project" value="UniProtKB-ARBA"/>
</dbReference>
<dbReference type="Gene3D" id="3.50.50.60">
    <property type="entry name" value="FAD/NAD(P)-binding domain"/>
    <property type="match status" value="1"/>
</dbReference>
<dbReference type="OrthoDB" id="2690153at2759"/>
<feature type="domain" description="FAD-binding" evidence="5">
    <location>
        <begin position="15"/>
        <end position="218"/>
    </location>
</feature>